<keyword evidence="1" id="KW-0472">Membrane</keyword>
<evidence type="ECO:0000313" key="3">
    <source>
        <dbReference type="Proteomes" id="UP001250214"/>
    </source>
</evidence>
<name>A0ABU2H236_9ACTN</name>
<evidence type="ECO:0000313" key="2">
    <source>
        <dbReference type="EMBL" id="MDS1269348.1"/>
    </source>
</evidence>
<evidence type="ECO:0000256" key="1">
    <source>
        <dbReference type="SAM" id="Phobius"/>
    </source>
</evidence>
<dbReference type="Proteomes" id="UP001250214">
    <property type="component" value="Unassembled WGS sequence"/>
</dbReference>
<proteinExistence type="predicted"/>
<keyword evidence="1" id="KW-1133">Transmembrane helix</keyword>
<organism evidence="2 3">
    <name type="scientific">Lipingzhangella rawalii</name>
    <dbReference type="NCBI Taxonomy" id="2055835"/>
    <lineage>
        <taxon>Bacteria</taxon>
        <taxon>Bacillati</taxon>
        <taxon>Actinomycetota</taxon>
        <taxon>Actinomycetes</taxon>
        <taxon>Streptosporangiales</taxon>
        <taxon>Nocardiopsidaceae</taxon>
        <taxon>Lipingzhangella</taxon>
    </lineage>
</organism>
<comment type="caution">
    <text evidence="2">The sequence shown here is derived from an EMBL/GenBank/DDBJ whole genome shotgun (WGS) entry which is preliminary data.</text>
</comment>
<gene>
    <name evidence="2" type="ORF">RIF23_03455</name>
</gene>
<keyword evidence="1" id="KW-0812">Transmembrane</keyword>
<keyword evidence="3" id="KW-1185">Reference proteome</keyword>
<dbReference type="Pfam" id="PF10825">
    <property type="entry name" value="DUF2752"/>
    <property type="match status" value="1"/>
</dbReference>
<reference evidence="3" key="1">
    <citation type="submission" date="2023-07" db="EMBL/GenBank/DDBJ databases">
        <title>Novel species in the genus Lipingzhangella isolated from Sambhar Salt Lake.</title>
        <authorList>
            <person name="Jiya N."/>
            <person name="Kajale S."/>
            <person name="Sharma A."/>
        </authorList>
    </citation>
    <scope>NUCLEOTIDE SEQUENCE [LARGE SCALE GENOMIC DNA]</scope>
    <source>
        <strain evidence="3">LS1_29</strain>
    </source>
</reference>
<protein>
    <submittedName>
        <fullName evidence="2">DUF2752 domain-containing protein</fullName>
    </submittedName>
</protein>
<feature type="transmembrane region" description="Helical" evidence="1">
    <location>
        <begin position="99"/>
        <end position="115"/>
    </location>
</feature>
<dbReference type="InterPro" id="IPR021215">
    <property type="entry name" value="DUF2752"/>
</dbReference>
<feature type="transmembrane region" description="Helical" evidence="1">
    <location>
        <begin position="66"/>
        <end position="87"/>
    </location>
</feature>
<accession>A0ABU2H236</accession>
<sequence length="134" mass="14656">MWPIALAGLALGAAILVHFVDPNEEGNYPVCPWLALTGTYCPGCGTMRAVAALTHADIVGALQMNLLLMAFLPFLAWAWATWLYRAFRPPKRPPPVPRPLWLWLMLVGILGYWIVRNIPAVSFLAPGGVPAPLL</sequence>
<dbReference type="EMBL" id="JAVLVT010000001">
    <property type="protein sequence ID" value="MDS1269348.1"/>
    <property type="molecule type" value="Genomic_DNA"/>
</dbReference>